<proteinExistence type="inferred from homology"/>
<protein>
    <submittedName>
        <fullName evidence="3">Uncharacterized protein</fullName>
    </submittedName>
</protein>
<feature type="region of interest" description="Disordered" evidence="2">
    <location>
        <begin position="349"/>
        <end position="374"/>
    </location>
</feature>
<evidence type="ECO:0000256" key="2">
    <source>
        <dbReference type="SAM" id="MobiDB-lite"/>
    </source>
</evidence>
<dbReference type="GO" id="GO:0071014">
    <property type="term" value="C:post-mRNA release spliceosomal complex"/>
    <property type="evidence" value="ECO:0007669"/>
    <property type="project" value="TreeGrafter"/>
</dbReference>
<dbReference type="PANTHER" id="PTHR12111">
    <property type="entry name" value="SPLICING FACTOR YJU2"/>
    <property type="match status" value="1"/>
</dbReference>
<organism evidence="3 4">
    <name type="scientific">Echria macrotheca</name>
    <dbReference type="NCBI Taxonomy" id="438768"/>
    <lineage>
        <taxon>Eukaryota</taxon>
        <taxon>Fungi</taxon>
        <taxon>Dikarya</taxon>
        <taxon>Ascomycota</taxon>
        <taxon>Pezizomycotina</taxon>
        <taxon>Sordariomycetes</taxon>
        <taxon>Sordariomycetidae</taxon>
        <taxon>Sordariales</taxon>
        <taxon>Schizotheciaceae</taxon>
        <taxon>Echria</taxon>
    </lineage>
</organism>
<dbReference type="EMBL" id="MU839828">
    <property type="protein sequence ID" value="KAK1759620.1"/>
    <property type="molecule type" value="Genomic_DNA"/>
</dbReference>
<dbReference type="PANTHER" id="PTHR12111:SF2">
    <property type="entry name" value="SPLICING FACTOR YJU2B-RELATED"/>
    <property type="match status" value="1"/>
</dbReference>
<sequence>MQGFNMGRYVPPESEGLVSANALHRKHALGSRASKLSSQGILTVRFEMPFAVWCAHCPRPTIIGQGVRFNAHKKRVGSYHSTPIWSFVIHHADCGGEIEIRTDPKNTEYVVVRGGRRRDMPSGGDDDLVKTGGVVVLTDRERAEERETAFGKLEKTIADRERLVDATVRIGELVEVSGKLWEDPYAQNQRLRKAFRVGRREREREAGRDEDLKERMGLDIELLPGTEEDVLRAGLVEFGGVDVDTDKSAERALARPLFGGIEKQGGRDGGRKRLKAEIAADRTRQSLVDEIVGNTRAAKDPFLGFGESRASKGPVRIAGLKRKRVLEEAPGPPAPSAIEPAVTNDAELGNESKEMAEVKDTAASKLVSYDSDSE</sequence>
<evidence type="ECO:0000256" key="1">
    <source>
        <dbReference type="ARBA" id="ARBA00005595"/>
    </source>
</evidence>
<accession>A0AAJ0BJW5</accession>
<dbReference type="AlphaFoldDB" id="A0AAJ0BJW5"/>
<dbReference type="Pfam" id="PF04502">
    <property type="entry name" value="Saf4_Yju2"/>
    <property type="match status" value="1"/>
</dbReference>
<dbReference type="InterPro" id="IPR007590">
    <property type="entry name" value="Saf4/Yju2"/>
</dbReference>
<reference evidence="3" key="1">
    <citation type="submission" date="2023-06" db="EMBL/GenBank/DDBJ databases">
        <title>Genome-scale phylogeny and comparative genomics of the fungal order Sordariales.</title>
        <authorList>
            <consortium name="Lawrence Berkeley National Laboratory"/>
            <person name="Hensen N."/>
            <person name="Bonometti L."/>
            <person name="Westerberg I."/>
            <person name="Brannstrom I.O."/>
            <person name="Guillou S."/>
            <person name="Cros-Aarteil S."/>
            <person name="Calhoun S."/>
            <person name="Haridas S."/>
            <person name="Kuo A."/>
            <person name="Mondo S."/>
            <person name="Pangilinan J."/>
            <person name="Riley R."/>
            <person name="Labutti K."/>
            <person name="Andreopoulos B."/>
            <person name="Lipzen A."/>
            <person name="Chen C."/>
            <person name="Yanf M."/>
            <person name="Daum C."/>
            <person name="Ng V."/>
            <person name="Clum A."/>
            <person name="Steindorff A."/>
            <person name="Ohm R."/>
            <person name="Martin F."/>
            <person name="Silar P."/>
            <person name="Natvig D."/>
            <person name="Lalanne C."/>
            <person name="Gautier V."/>
            <person name="Ament-Velasquez S.L."/>
            <person name="Kruys A."/>
            <person name="Hutchinson M.I."/>
            <person name="Powell A.J."/>
            <person name="Barry K."/>
            <person name="Miller A.N."/>
            <person name="Grigoriev I.V."/>
            <person name="Debuchy R."/>
            <person name="Gladieux P."/>
            <person name="Thoren M.H."/>
            <person name="Johannesson H."/>
        </authorList>
    </citation>
    <scope>NUCLEOTIDE SEQUENCE</scope>
    <source>
        <strain evidence="3">PSN4</strain>
    </source>
</reference>
<evidence type="ECO:0000313" key="4">
    <source>
        <dbReference type="Proteomes" id="UP001239445"/>
    </source>
</evidence>
<name>A0AAJ0BJW5_9PEZI</name>
<comment type="similarity">
    <text evidence="1">Belongs to the CWC16 family.</text>
</comment>
<keyword evidence="4" id="KW-1185">Reference proteome</keyword>
<dbReference type="Proteomes" id="UP001239445">
    <property type="component" value="Unassembled WGS sequence"/>
</dbReference>
<dbReference type="GO" id="GO:0000398">
    <property type="term" value="P:mRNA splicing, via spliceosome"/>
    <property type="evidence" value="ECO:0007669"/>
    <property type="project" value="InterPro"/>
</dbReference>
<evidence type="ECO:0000313" key="3">
    <source>
        <dbReference type="EMBL" id="KAK1759620.1"/>
    </source>
</evidence>
<comment type="caution">
    <text evidence="3">The sequence shown here is derived from an EMBL/GenBank/DDBJ whole genome shotgun (WGS) entry which is preliminary data.</text>
</comment>
<feature type="compositionally biased region" description="Basic and acidic residues" evidence="2">
    <location>
        <begin position="350"/>
        <end position="362"/>
    </location>
</feature>
<gene>
    <name evidence="3" type="ORF">QBC47DRAFT_372580</name>
</gene>
<dbReference type="GO" id="GO:0005684">
    <property type="term" value="C:U2-type spliceosomal complex"/>
    <property type="evidence" value="ECO:0007669"/>
    <property type="project" value="TreeGrafter"/>
</dbReference>